<dbReference type="Proteomes" id="UP000288805">
    <property type="component" value="Unassembled WGS sequence"/>
</dbReference>
<comment type="caution">
    <text evidence="1">The sequence shown here is derived from an EMBL/GenBank/DDBJ whole genome shotgun (WGS) entry which is preliminary data.</text>
</comment>
<proteinExistence type="predicted"/>
<organism evidence="1 2">
    <name type="scientific">Vitis vinifera</name>
    <name type="common">Grape</name>
    <dbReference type="NCBI Taxonomy" id="29760"/>
    <lineage>
        <taxon>Eukaryota</taxon>
        <taxon>Viridiplantae</taxon>
        <taxon>Streptophyta</taxon>
        <taxon>Embryophyta</taxon>
        <taxon>Tracheophyta</taxon>
        <taxon>Spermatophyta</taxon>
        <taxon>Magnoliopsida</taxon>
        <taxon>eudicotyledons</taxon>
        <taxon>Gunneridae</taxon>
        <taxon>Pentapetalae</taxon>
        <taxon>rosids</taxon>
        <taxon>Vitales</taxon>
        <taxon>Vitaceae</taxon>
        <taxon>Viteae</taxon>
        <taxon>Vitis</taxon>
    </lineage>
</organism>
<reference evidence="1 2" key="1">
    <citation type="journal article" date="2018" name="PLoS Genet.">
        <title>Population sequencing reveals clonal diversity and ancestral inbreeding in the grapevine cultivar Chardonnay.</title>
        <authorList>
            <person name="Roach M.J."/>
            <person name="Johnson D.L."/>
            <person name="Bohlmann J."/>
            <person name="van Vuuren H.J."/>
            <person name="Jones S.J."/>
            <person name="Pretorius I.S."/>
            <person name="Schmidt S.A."/>
            <person name="Borneman A.R."/>
        </authorList>
    </citation>
    <scope>NUCLEOTIDE SEQUENCE [LARGE SCALE GENOMIC DNA]</scope>
    <source>
        <strain evidence="2">cv. Chardonnay</strain>
        <tissue evidence="1">Leaf</tissue>
    </source>
</reference>
<evidence type="ECO:0000313" key="1">
    <source>
        <dbReference type="EMBL" id="RVX13517.1"/>
    </source>
</evidence>
<name>A0A438JX34_VITVI</name>
<dbReference type="AlphaFoldDB" id="A0A438JX34"/>
<gene>
    <name evidence="1" type="ORF">CK203_021135</name>
</gene>
<accession>A0A438JX34</accession>
<evidence type="ECO:0008006" key="3">
    <source>
        <dbReference type="Google" id="ProtNLM"/>
    </source>
</evidence>
<protein>
    <recommendedName>
        <fullName evidence="3">Retrovirus-related Pol polyprotein from transposon TNT 1-94</fullName>
    </recommendedName>
</protein>
<sequence>MELSKEFAMEDLRPTKRILGIRTTRDKMHSLLKLSQEEYLNKVLIRFNMDEAKLKITTGYAYTISGTTVSWVSRLQNIVALYTTEAKYVAMTEATKELDGKLALEKIKRYQNPIDMLMKTITIEKLKLYTTSVGLLT</sequence>
<dbReference type="EMBL" id="QGNW01000024">
    <property type="protein sequence ID" value="RVX13517.1"/>
    <property type="molecule type" value="Genomic_DNA"/>
</dbReference>
<evidence type="ECO:0000313" key="2">
    <source>
        <dbReference type="Proteomes" id="UP000288805"/>
    </source>
</evidence>